<gene>
    <name evidence="2" type="ORF">AB1Y20_013908</name>
</gene>
<organism evidence="2 3">
    <name type="scientific">Prymnesium parvum</name>
    <name type="common">Toxic golden alga</name>
    <dbReference type="NCBI Taxonomy" id="97485"/>
    <lineage>
        <taxon>Eukaryota</taxon>
        <taxon>Haptista</taxon>
        <taxon>Haptophyta</taxon>
        <taxon>Prymnesiophyceae</taxon>
        <taxon>Prymnesiales</taxon>
        <taxon>Prymnesiaceae</taxon>
        <taxon>Prymnesium</taxon>
    </lineage>
</organism>
<feature type="compositionally biased region" description="Acidic residues" evidence="1">
    <location>
        <begin position="23"/>
        <end position="34"/>
    </location>
</feature>
<protein>
    <submittedName>
        <fullName evidence="2">Uncharacterized protein</fullName>
    </submittedName>
</protein>
<reference evidence="2 3" key="1">
    <citation type="journal article" date="2024" name="Science">
        <title>Giant polyketide synthase enzymes in the biosynthesis of giant marine polyether toxins.</title>
        <authorList>
            <person name="Fallon T.R."/>
            <person name="Shende V.V."/>
            <person name="Wierzbicki I.H."/>
            <person name="Pendleton A.L."/>
            <person name="Watervoot N.F."/>
            <person name="Auber R.P."/>
            <person name="Gonzalez D.J."/>
            <person name="Wisecaver J.H."/>
            <person name="Moore B.S."/>
        </authorList>
    </citation>
    <scope>NUCLEOTIDE SEQUENCE [LARGE SCALE GENOMIC DNA]</scope>
    <source>
        <strain evidence="2 3">12B1</strain>
    </source>
</reference>
<accession>A0AB34IFT6</accession>
<feature type="compositionally biased region" description="Polar residues" evidence="1">
    <location>
        <begin position="10"/>
        <end position="22"/>
    </location>
</feature>
<dbReference type="Proteomes" id="UP001515480">
    <property type="component" value="Unassembled WGS sequence"/>
</dbReference>
<keyword evidence="3" id="KW-1185">Reference proteome</keyword>
<comment type="caution">
    <text evidence="2">The sequence shown here is derived from an EMBL/GenBank/DDBJ whole genome shotgun (WGS) entry which is preliminary data.</text>
</comment>
<evidence type="ECO:0000313" key="2">
    <source>
        <dbReference type="EMBL" id="KAL1498593.1"/>
    </source>
</evidence>
<sequence>MSAEVPIFQAEQSVNPGEVQTDSQEEPLLQEEGEVTLVDSIPSDDKLSSSTSRPLDEVRRAAADSIEPGCKQWTLADWKTSAEGMVLKGQVVRVHSENYWESAAASMDESELDDSYEEKWVREVAALESLPFVKDGSVNFVASDESANLNKVSL</sequence>
<proteinExistence type="predicted"/>
<dbReference type="AlphaFoldDB" id="A0AB34IFT6"/>
<name>A0AB34IFT6_PRYPA</name>
<evidence type="ECO:0000256" key="1">
    <source>
        <dbReference type="SAM" id="MobiDB-lite"/>
    </source>
</evidence>
<evidence type="ECO:0000313" key="3">
    <source>
        <dbReference type="Proteomes" id="UP001515480"/>
    </source>
</evidence>
<feature type="region of interest" description="Disordered" evidence="1">
    <location>
        <begin position="1"/>
        <end position="63"/>
    </location>
</feature>
<dbReference type="EMBL" id="JBGBPQ010000027">
    <property type="protein sequence ID" value="KAL1498593.1"/>
    <property type="molecule type" value="Genomic_DNA"/>
</dbReference>